<reference evidence="1 2" key="1">
    <citation type="submission" date="2019-07" db="EMBL/GenBank/DDBJ databases">
        <title>Whole genome shotgun sequence of Aneurinibacillus danicus NBRC 102444.</title>
        <authorList>
            <person name="Hosoyama A."/>
            <person name="Uohara A."/>
            <person name="Ohji S."/>
            <person name="Ichikawa N."/>
        </authorList>
    </citation>
    <scope>NUCLEOTIDE SEQUENCE [LARGE SCALE GENOMIC DNA]</scope>
    <source>
        <strain evidence="1 2">NBRC 102444</strain>
    </source>
</reference>
<keyword evidence="2" id="KW-1185">Reference proteome</keyword>
<dbReference type="NCBIfam" id="TIGR03967">
    <property type="entry name" value="mycofact_MftB"/>
    <property type="match status" value="1"/>
</dbReference>
<comment type="caution">
    <text evidence="1">The sequence shown here is derived from an EMBL/GenBank/DDBJ whole genome shotgun (WGS) entry which is preliminary data.</text>
</comment>
<dbReference type="OrthoDB" id="3784885at2"/>
<dbReference type="RefSeq" id="WP_146808871.1">
    <property type="nucleotide sequence ID" value="NZ_BJXX01000047.1"/>
</dbReference>
<dbReference type="AlphaFoldDB" id="A0A511V3P3"/>
<gene>
    <name evidence="1" type="ORF">ADA01nite_10000</name>
</gene>
<name>A0A511V3P3_9BACL</name>
<dbReference type="EMBL" id="BJXX01000047">
    <property type="protein sequence ID" value="GEN33540.1"/>
    <property type="molecule type" value="Genomic_DNA"/>
</dbReference>
<evidence type="ECO:0000313" key="1">
    <source>
        <dbReference type="EMBL" id="GEN33540.1"/>
    </source>
</evidence>
<sequence>MNEQTKYRLRDEVKVRKEKFGGLVYDHKDGKLQFIHSHLIMCFLENDGTYSVQEMAEKIAPGKIKGNAMEFIMKSLTDLHKGGVIHEV</sequence>
<protein>
    <recommendedName>
        <fullName evidence="3">PqqD family protein</fullName>
    </recommendedName>
</protein>
<proteinExistence type="predicted"/>
<accession>A0A511V3P3</accession>
<dbReference type="Pfam" id="PF26520">
    <property type="entry name" value="MftB_chaperone"/>
    <property type="match status" value="1"/>
</dbReference>
<dbReference type="InterPro" id="IPR023850">
    <property type="entry name" value="MftB"/>
</dbReference>
<evidence type="ECO:0000313" key="2">
    <source>
        <dbReference type="Proteomes" id="UP000321157"/>
    </source>
</evidence>
<organism evidence="1 2">
    <name type="scientific">Aneurinibacillus danicus</name>
    <dbReference type="NCBI Taxonomy" id="267746"/>
    <lineage>
        <taxon>Bacteria</taxon>
        <taxon>Bacillati</taxon>
        <taxon>Bacillota</taxon>
        <taxon>Bacilli</taxon>
        <taxon>Bacillales</taxon>
        <taxon>Paenibacillaceae</taxon>
        <taxon>Aneurinibacillus group</taxon>
        <taxon>Aneurinibacillus</taxon>
    </lineage>
</organism>
<dbReference type="Proteomes" id="UP000321157">
    <property type="component" value="Unassembled WGS sequence"/>
</dbReference>
<evidence type="ECO:0008006" key="3">
    <source>
        <dbReference type="Google" id="ProtNLM"/>
    </source>
</evidence>